<evidence type="ECO:0000256" key="2">
    <source>
        <dbReference type="ARBA" id="ARBA00022630"/>
    </source>
</evidence>
<dbReference type="GO" id="GO:0050661">
    <property type="term" value="F:NADP binding"/>
    <property type="evidence" value="ECO:0007669"/>
    <property type="project" value="InterPro"/>
</dbReference>
<keyword evidence="5" id="KW-0560">Oxidoreductase</keyword>
<dbReference type="Pfam" id="PF00724">
    <property type="entry name" value="Oxidored_FMN"/>
    <property type="match status" value="1"/>
</dbReference>
<dbReference type="InterPro" id="IPR001155">
    <property type="entry name" value="OxRdtase_FMN_N"/>
</dbReference>
<dbReference type="GO" id="GO:0010181">
    <property type="term" value="F:FMN binding"/>
    <property type="evidence" value="ECO:0007669"/>
    <property type="project" value="InterPro"/>
</dbReference>
<dbReference type="InterPro" id="IPR013785">
    <property type="entry name" value="Aldolase_TIM"/>
</dbReference>
<dbReference type="SUPFAM" id="SSF51395">
    <property type="entry name" value="FMN-linked oxidoreductases"/>
    <property type="match status" value="1"/>
</dbReference>
<comment type="cofactor">
    <cofactor evidence="1">
        <name>FMN</name>
        <dbReference type="ChEBI" id="CHEBI:58210"/>
    </cofactor>
</comment>
<dbReference type="OrthoDB" id="9804454at2"/>
<dbReference type="PANTHER" id="PTHR43303">
    <property type="entry name" value="NADPH DEHYDROGENASE C23G7.10C-RELATED"/>
    <property type="match status" value="1"/>
</dbReference>
<evidence type="ECO:0000256" key="1">
    <source>
        <dbReference type="ARBA" id="ARBA00001917"/>
    </source>
</evidence>
<protein>
    <submittedName>
        <fullName evidence="7">NADH:flavin oxidoreductase/NADH oxidase</fullName>
    </submittedName>
</protein>
<evidence type="ECO:0000259" key="6">
    <source>
        <dbReference type="Pfam" id="PF00724"/>
    </source>
</evidence>
<sequence>MTDAPHLFAPLALRGVTLPNRIVISPMQQYMAGDDGVPTGFHRQHYGRLALGGAGLLVTEALAVVPEGRVTRHDLGVWSDDHVPALAGLVEEIARSGAVPGTQLIHAGRKGSVSRPWEGYAPLHDGGGDRPWTTVAASAVPANPGWHVPVALDADGIARLLEHYAQAARRAAAAGFRVLNIHAAHGYLLHSFLSPLANRRDDAWGGDFDGRIRLLLQVVEAVRSQWPGDRPLMVRLSCVDDQPGGWSLDESVALARRLGPAGVDVVDCSSGGLGERTTTRMVRRPEGYQVPYAERIRAETGVPTMAVGLITTPDFADAAVRDGRADLVAIGREALHDPHWPLRAARALGVDDRFERWPPSWGWWLDKRERAARAGVPAESTGGQAR</sequence>
<dbReference type="InterPro" id="IPR044152">
    <property type="entry name" value="YqjM-like"/>
</dbReference>
<evidence type="ECO:0000313" key="7">
    <source>
        <dbReference type="EMBL" id="RVU16917.1"/>
    </source>
</evidence>
<proteinExistence type="predicted"/>
<evidence type="ECO:0000256" key="4">
    <source>
        <dbReference type="ARBA" id="ARBA00022857"/>
    </source>
</evidence>
<dbReference type="PANTHER" id="PTHR43303:SF4">
    <property type="entry name" value="NADPH DEHYDROGENASE C23G7.10C-RELATED"/>
    <property type="match status" value="1"/>
</dbReference>
<keyword evidence="8" id="KW-1185">Reference proteome</keyword>
<name>A0A3S2V6L7_9HYPH</name>
<gene>
    <name evidence="7" type="ORF">EOE48_15785</name>
</gene>
<evidence type="ECO:0000256" key="5">
    <source>
        <dbReference type="ARBA" id="ARBA00023002"/>
    </source>
</evidence>
<dbReference type="Gene3D" id="3.20.20.70">
    <property type="entry name" value="Aldolase class I"/>
    <property type="match status" value="1"/>
</dbReference>
<keyword evidence="3" id="KW-0288">FMN</keyword>
<dbReference type="Proteomes" id="UP000286997">
    <property type="component" value="Unassembled WGS sequence"/>
</dbReference>
<dbReference type="CDD" id="cd02932">
    <property type="entry name" value="OYE_YqiM_FMN"/>
    <property type="match status" value="1"/>
</dbReference>
<evidence type="ECO:0000256" key="3">
    <source>
        <dbReference type="ARBA" id="ARBA00022643"/>
    </source>
</evidence>
<accession>A0A3S2V6L7</accession>
<comment type="caution">
    <text evidence="7">The sequence shown here is derived from an EMBL/GenBank/DDBJ whole genome shotgun (WGS) entry which is preliminary data.</text>
</comment>
<keyword evidence="2" id="KW-0285">Flavoprotein</keyword>
<evidence type="ECO:0000313" key="8">
    <source>
        <dbReference type="Proteomes" id="UP000286997"/>
    </source>
</evidence>
<dbReference type="RefSeq" id="WP_127730773.1">
    <property type="nucleotide sequence ID" value="NZ_SACP01000014.1"/>
</dbReference>
<dbReference type="EMBL" id="SACP01000014">
    <property type="protein sequence ID" value="RVU16917.1"/>
    <property type="molecule type" value="Genomic_DNA"/>
</dbReference>
<organism evidence="7 8">
    <name type="scientific">Methylobacterium oryzihabitans</name>
    <dbReference type="NCBI Taxonomy" id="2499852"/>
    <lineage>
        <taxon>Bacteria</taxon>
        <taxon>Pseudomonadati</taxon>
        <taxon>Pseudomonadota</taxon>
        <taxon>Alphaproteobacteria</taxon>
        <taxon>Hyphomicrobiales</taxon>
        <taxon>Methylobacteriaceae</taxon>
        <taxon>Methylobacterium</taxon>
    </lineage>
</organism>
<keyword evidence="4" id="KW-0521">NADP</keyword>
<feature type="domain" description="NADH:flavin oxidoreductase/NADH oxidase N-terminal" evidence="6">
    <location>
        <begin position="7"/>
        <end position="346"/>
    </location>
</feature>
<dbReference type="GO" id="GO:0003959">
    <property type="term" value="F:NADPH dehydrogenase activity"/>
    <property type="evidence" value="ECO:0007669"/>
    <property type="project" value="InterPro"/>
</dbReference>
<reference evidence="7 8" key="1">
    <citation type="submission" date="2019-01" db="EMBL/GenBank/DDBJ databases">
        <authorList>
            <person name="Chen W.-M."/>
        </authorList>
    </citation>
    <scope>NUCLEOTIDE SEQUENCE [LARGE SCALE GENOMIC DNA]</scope>
    <source>
        <strain evidence="7 8">TER-1</strain>
    </source>
</reference>
<dbReference type="AlphaFoldDB" id="A0A3S2V6L7"/>